<evidence type="ECO:0000256" key="4">
    <source>
        <dbReference type="ARBA" id="ARBA00022884"/>
    </source>
</evidence>
<dbReference type="InterPro" id="IPR029063">
    <property type="entry name" value="SAM-dependent_MTases_sf"/>
</dbReference>
<comment type="caution">
    <text evidence="5">Lacks conserved residue(s) required for the propagation of feature annotation.</text>
</comment>
<comment type="caution">
    <text evidence="7">The sequence shown here is derived from an EMBL/GenBank/DDBJ whole genome shotgun (WGS) entry which is preliminary data.</text>
</comment>
<evidence type="ECO:0000256" key="1">
    <source>
        <dbReference type="ARBA" id="ARBA00022603"/>
    </source>
</evidence>
<comment type="similarity">
    <text evidence="5">Belongs to the class I-like SAM-binding methyltransferase superfamily. RsmB/NOP family.</text>
</comment>
<keyword evidence="8" id="KW-1185">Reference proteome</keyword>
<dbReference type="PANTHER" id="PTHR22807">
    <property type="entry name" value="NOP2 YEAST -RELATED NOL1/NOP2/FMU SUN DOMAIN-CONTAINING"/>
    <property type="match status" value="1"/>
</dbReference>
<dbReference type="EMBL" id="JAQQXQ010000001">
    <property type="protein sequence ID" value="MDC8753476.1"/>
    <property type="molecule type" value="Genomic_DNA"/>
</dbReference>
<name>A0ABT5JMY9_9SPHN</name>
<feature type="domain" description="SAM-dependent MTase RsmB/NOP-type" evidence="6">
    <location>
        <begin position="102"/>
        <end position="392"/>
    </location>
</feature>
<keyword evidence="1 5" id="KW-0489">Methyltransferase</keyword>
<dbReference type="RefSeq" id="WP_273675848.1">
    <property type="nucleotide sequence ID" value="NZ_JAQQXQ010000001.1"/>
</dbReference>
<keyword evidence="3 5" id="KW-0949">S-adenosyl-L-methionine</keyword>
<sequence>MTPAARVQAAIELLDAIIPAARGKGAPADRIIADYFRARRYAGSKDRRAVRDLVYAAIRLCGPVPESGRAAMLAVATQDDSIAAQFDGSPHGPAPRAEGEAAAMTGLAPKWLAAALRASGLGGREIAALLERAPLDIRVNALKADRAEIDLPEPGEPLAAPQGLRFPSGTQVEQWEAFRDGLIEVQDLGSQLIVEALPVAAGDTIVDLCAGGGGKTLALAARLGNAASIVAADTDKRRLGNLAPRAERAGAAIDHIVLLDPGREMQALGPFAGKADHVLVDAPCSGSGTWRRSPEGRWRLDPAELARLNALQDHVLDLAAQLVRPGGSVSFVTCSLLDAEGPDRIAAFLSRHPDWRAEALPLPLGSQRGAGWRLDPFHDATDGFFVAGLRSP</sequence>
<dbReference type="Pfam" id="PF01189">
    <property type="entry name" value="Methyltr_RsmB-F"/>
    <property type="match status" value="1"/>
</dbReference>
<proteinExistence type="inferred from homology"/>
<evidence type="ECO:0000256" key="3">
    <source>
        <dbReference type="ARBA" id="ARBA00022691"/>
    </source>
</evidence>
<keyword evidence="2 5" id="KW-0808">Transferase</keyword>
<dbReference type="PRINTS" id="PR02008">
    <property type="entry name" value="RCMTFAMILY"/>
</dbReference>
<accession>A0ABT5JMY9</accession>
<feature type="active site" description="Nucleophile" evidence="5">
    <location>
        <position position="334"/>
    </location>
</feature>
<feature type="binding site" evidence="5">
    <location>
        <position position="233"/>
    </location>
    <ligand>
        <name>S-adenosyl-L-methionine</name>
        <dbReference type="ChEBI" id="CHEBI:59789"/>
    </ligand>
</feature>
<protein>
    <submittedName>
        <fullName evidence="7">RsmB/NOP family class I SAM-dependent RNA methyltransferase</fullName>
    </submittedName>
</protein>
<evidence type="ECO:0000259" key="6">
    <source>
        <dbReference type="PROSITE" id="PS51686"/>
    </source>
</evidence>
<evidence type="ECO:0000256" key="5">
    <source>
        <dbReference type="PROSITE-ProRule" id="PRU01023"/>
    </source>
</evidence>
<reference evidence="7 8" key="1">
    <citation type="submission" date="2022-10" db="EMBL/GenBank/DDBJ databases">
        <title>Erythrobacter sp. sf7 Genome sequencing.</title>
        <authorList>
            <person name="Park S."/>
        </authorList>
    </citation>
    <scope>NUCLEOTIDE SEQUENCE [LARGE SCALE GENOMIC DNA]</scope>
    <source>
        <strain evidence="8">sf7</strain>
    </source>
</reference>
<evidence type="ECO:0000313" key="8">
    <source>
        <dbReference type="Proteomes" id="UP001216558"/>
    </source>
</evidence>
<feature type="binding site" evidence="5">
    <location>
        <position position="281"/>
    </location>
    <ligand>
        <name>S-adenosyl-L-methionine</name>
        <dbReference type="ChEBI" id="CHEBI:59789"/>
    </ligand>
</feature>
<dbReference type="GO" id="GO:0032259">
    <property type="term" value="P:methylation"/>
    <property type="evidence" value="ECO:0007669"/>
    <property type="project" value="UniProtKB-KW"/>
</dbReference>
<dbReference type="SUPFAM" id="SSF53335">
    <property type="entry name" value="S-adenosyl-L-methionine-dependent methyltransferases"/>
    <property type="match status" value="1"/>
</dbReference>
<dbReference type="GO" id="GO:0008168">
    <property type="term" value="F:methyltransferase activity"/>
    <property type="evidence" value="ECO:0007669"/>
    <property type="project" value="UniProtKB-KW"/>
</dbReference>
<evidence type="ECO:0000313" key="7">
    <source>
        <dbReference type="EMBL" id="MDC8753476.1"/>
    </source>
</evidence>
<feature type="binding site" evidence="5">
    <location>
        <position position="260"/>
    </location>
    <ligand>
        <name>S-adenosyl-L-methionine</name>
        <dbReference type="ChEBI" id="CHEBI:59789"/>
    </ligand>
</feature>
<dbReference type="PROSITE" id="PS51686">
    <property type="entry name" value="SAM_MT_RSMB_NOP"/>
    <property type="match status" value="1"/>
</dbReference>
<dbReference type="PANTHER" id="PTHR22807:SF53">
    <property type="entry name" value="RIBOSOMAL RNA SMALL SUBUNIT METHYLTRANSFERASE B-RELATED"/>
    <property type="match status" value="1"/>
</dbReference>
<dbReference type="InterPro" id="IPR049560">
    <property type="entry name" value="MeTrfase_RsmB-F_NOP2_cat"/>
</dbReference>
<keyword evidence="4 5" id="KW-0694">RNA-binding</keyword>
<gene>
    <name evidence="7" type="ORF">OIK40_02330</name>
</gene>
<dbReference type="InterPro" id="IPR001678">
    <property type="entry name" value="MeTrfase_RsmB-F_NOP2_dom"/>
</dbReference>
<organism evidence="7 8">
    <name type="scientific">Erythrobacter fulvus</name>
    <dbReference type="NCBI Taxonomy" id="2987523"/>
    <lineage>
        <taxon>Bacteria</taxon>
        <taxon>Pseudomonadati</taxon>
        <taxon>Pseudomonadota</taxon>
        <taxon>Alphaproteobacteria</taxon>
        <taxon>Sphingomonadales</taxon>
        <taxon>Erythrobacteraceae</taxon>
        <taxon>Erythrobacter/Porphyrobacter group</taxon>
        <taxon>Erythrobacter</taxon>
    </lineage>
</organism>
<evidence type="ECO:0000256" key="2">
    <source>
        <dbReference type="ARBA" id="ARBA00022679"/>
    </source>
</evidence>
<dbReference type="Proteomes" id="UP001216558">
    <property type="component" value="Unassembled WGS sequence"/>
</dbReference>
<dbReference type="Gene3D" id="3.40.50.150">
    <property type="entry name" value="Vaccinia Virus protein VP39"/>
    <property type="match status" value="1"/>
</dbReference>
<dbReference type="InterPro" id="IPR023267">
    <property type="entry name" value="RCMT"/>
</dbReference>